<dbReference type="Proteomes" id="UP000318571">
    <property type="component" value="Chromosome 9"/>
</dbReference>
<gene>
    <name evidence="7" type="ORF">TCAL_10317</name>
</gene>
<dbReference type="PANTHER" id="PTHR19818:SF139">
    <property type="entry name" value="PAIR-RULE PROTEIN ODD-PAIRED"/>
    <property type="match status" value="1"/>
</dbReference>
<organism evidence="7 8">
    <name type="scientific">Tigriopus californicus</name>
    <name type="common">Marine copepod</name>
    <dbReference type="NCBI Taxonomy" id="6832"/>
    <lineage>
        <taxon>Eukaryota</taxon>
        <taxon>Metazoa</taxon>
        <taxon>Ecdysozoa</taxon>
        <taxon>Arthropoda</taxon>
        <taxon>Crustacea</taxon>
        <taxon>Multicrustacea</taxon>
        <taxon>Hexanauplia</taxon>
        <taxon>Copepoda</taxon>
        <taxon>Harpacticoida</taxon>
        <taxon>Harpacticidae</taxon>
        <taxon>Tigriopus</taxon>
    </lineage>
</organism>
<keyword evidence="4" id="KW-0862">Zinc</keyword>
<dbReference type="GO" id="GO:0008270">
    <property type="term" value="F:zinc ion binding"/>
    <property type="evidence" value="ECO:0007669"/>
    <property type="project" value="UniProtKB-KW"/>
</dbReference>
<keyword evidence="1" id="KW-0479">Metal-binding</keyword>
<dbReference type="SMART" id="SM00355">
    <property type="entry name" value="ZnF_C2H2"/>
    <property type="match status" value="3"/>
</dbReference>
<dbReference type="OrthoDB" id="6375188at2759"/>
<dbReference type="PROSITE" id="PS50157">
    <property type="entry name" value="ZINC_FINGER_C2H2_2"/>
    <property type="match status" value="3"/>
</dbReference>
<feature type="domain" description="C2H2-type" evidence="6">
    <location>
        <begin position="141"/>
        <end position="170"/>
    </location>
</feature>
<evidence type="ECO:0000256" key="1">
    <source>
        <dbReference type="ARBA" id="ARBA00022723"/>
    </source>
</evidence>
<evidence type="ECO:0000256" key="2">
    <source>
        <dbReference type="ARBA" id="ARBA00022737"/>
    </source>
</evidence>
<dbReference type="AlphaFoldDB" id="A0A553NYG7"/>
<dbReference type="PROSITE" id="PS00028">
    <property type="entry name" value="ZINC_FINGER_C2H2_1"/>
    <property type="match status" value="2"/>
</dbReference>
<dbReference type="InterPro" id="IPR050329">
    <property type="entry name" value="GLI_C2H2-zinc-finger"/>
</dbReference>
<evidence type="ECO:0000256" key="3">
    <source>
        <dbReference type="ARBA" id="ARBA00022771"/>
    </source>
</evidence>
<keyword evidence="3 5" id="KW-0863">Zinc-finger</keyword>
<dbReference type="Gene3D" id="3.30.160.60">
    <property type="entry name" value="Classic Zinc Finger"/>
    <property type="match status" value="3"/>
</dbReference>
<name>A0A553NYG7_TIGCA</name>
<dbReference type="GO" id="GO:0045944">
    <property type="term" value="P:positive regulation of transcription by RNA polymerase II"/>
    <property type="evidence" value="ECO:0007669"/>
    <property type="project" value="UniProtKB-ARBA"/>
</dbReference>
<keyword evidence="8" id="KW-1185">Reference proteome</keyword>
<evidence type="ECO:0000313" key="8">
    <source>
        <dbReference type="Proteomes" id="UP000318571"/>
    </source>
</evidence>
<accession>A0A553NYG7</accession>
<dbReference type="GO" id="GO:0000981">
    <property type="term" value="F:DNA-binding transcription factor activity, RNA polymerase II-specific"/>
    <property type="evidence" value="ECO:0007669"/>
    <property type="project" value="TreeGrafter"/>
</dbReference>
<dbReference type="InterPro" id="IPR036236">
    <property type="entry name" value="Znf_C2H2_sf"/>
</dbReference>
<dbReference type="Pfam" id="PF00096">
    <property type="entry name" value="zf-C2H2"/>
    <property type="match status" value="2"/>
</dbReference>
<keyword evidence="2" id="KW-0677">Repeat</keyword>
<dbReference type="SUPFAM" id="SSF57667">
    <property type="entry name" value="beta-beta-alpha zinc fingers"/>
    <property type="match status" value="1"/>
</dbReference>
<feature type="domain" description="C2H2-type" evidence="6">
    <location>
        <begin position="95"/>
        <end position="125"/>
    </location>
</feature>
<dbReference type="EMBL" id="VCGU01000009">
    <property type="protein sequence ID" value="TRY70479.1"/>
    <property type="molecule type" value="Genomic_DNA"/>
</dbReference>
<dbReference type="GO" id="GO:0000978">
    <property type="term" value="F:RNA polymerase II cis-regulatory region sequence-specific DNA binding"/>
    <property type="evidence" value="ECO:0007669"/>
    <property type="project" value="TreeGrafter"/>
</dbReference>
<dbReference type="PANTHER" id="PTHR19818">
    <property type="entry name" value="ZINC FINGER PROTEIN ZIC AND GLI"/>
    <property type="match status" value="1"/>
</dbReference>
<evidence type="ECO:0000256" key="5">
    <source>
        <dbReference type="PROSITE-ProRule" id="PRU00042"/>
    </source>
</evidence>
<dbReference type="FunFam" id="3.30.160.60:FF:000690">
    <property type="entry name" value="Zinc finger protein 354C"/>
    <property type="match status" value="1"/>
</dbReference>
<dbReference type="InterPro" id="IPR013087">
    <property type="entry name" value="Znf_C2H2_type"/>
</dbReference>
<proteinExistence type="predicted"/>
<evidence type="ECO:0000313" key="7">
    <source>
        <dbReference type="EMBL" id="TRY70479.1"/>
    </source>
</evidence>
<sequence length="196" mass="21510">MTSKVPPKVERKILPKTDKLSVSTPESATRLSASALTAPVKIASGQVVLPVHLVMTCPTCSVQIVASSIREIHDHSCPTSAKSLAKGSVMKPSAWPCTFPGCSKMLSSQSTLKYHLKCAHTSKKDATPNRRRPYANRPGKFACSVAGCSKSYVSQNYLIEHIRIHTGEKPFKCEVCDKNFYRILDLKKHQLLKVCA</sequence>
<evidence type="ECO:0000256" key="4">
    <source>
        <dbReference type="ARBA" id="ARBA00022833"/>
    </source>
</evidence>
<reference evidence="7 8" key="1">
    <citation type="journal article" date="2018" name="Nat. Ecol. Evol.">
        <title>Genomic signatures of mitonuclear coevolution across populations of Tigriopus californicus.</title>
        <authorList>
            <person name="Barreto F.S."/>
            <person name="Watson E.T."/>
            <person name="Lima T.G."/>
            <person name="Willett C.S."/>
            <person name="Edmands S."/>
            <person name="Li W."/>
            <person name="Burton R.S."/>
        </authorList>
    </citation>
    <scope>NUCLEOTIDE SEQUENCE [LARGE SCALE GENOMIC DNA]</scope>
    <source>
        <strain evidence="7 8">San Diego</strain>
    </source>
</reference>
<evidence type="ECO:0000259" key="6">
    <source>
        <dbReference type="PROSITE" id="PS50157"/>
    </source>
</evidence>
<feature type="domain" description="C2H2-type" evidence="6">
    <location>
        <begin position="171"/>
        <end position="190"/>
    </location>
</feature>
<comment type="caution">
    <text evidence="7">The sequence shown here is derived from an EMBL/GenBank/DDBJ whole genome shotgun (WGS) entry which is preliminary data.</text>
</comment>
<dbReference type="OMA" id="CAHTSKK"/>
<dbReference type="GO" id="GO:0005634">
    <property type="term" value="C:nucleus"/>
    <property type="evidence" value="ECO:0007669"/>
    <property type="project" value="UniProtKB-ARBA"/>
</dbReference>
<dbReference type="GO" id="GO:0003682">
    <property type="term" value="F:chromatin binding"/>
    <property type="evidence" value="ECO:0007669"/>
    <property type="project" value="UniProtKB-ARBA"/>
</dbReference>
<dbReference type="STRING" id="6832.A0A553NYG7"/>
<protein>
    <recommendedName>
        <fullName evidence="6">C2H2-type domain-containing protein</fullName>
    </recommendedName>
</protein>